<keyword evidence="2" id="KW-0675">Receptor</keyword>
<evidence type="ECO:0000313" key="6">
    <source>
        <dbReference type="Proteomes" id="UP001266305"/>
    </source>
</evidence>
<feature type="region of interest" description="Disordered" evidence="3">
    <location>
        <begin position="88"/>
        <end position="136"/>
    </location>
</feature>
<accession>A0ABQ9UQG5</accession>
<evidence type="ECO:0000256" key="4">
    <source>
        <dbReference type="SAM" id="Phobius"/>
    </source>
</evidence>
<comment type="caution">
    <text evidence="5">The sequence shown here is derived from an EMBL/GenBank/DDBJ whole genome shotgun (WGS) entry which is preliminary data.</text>
</comment>
<protein>
    <submittedName>
        <fullName evidence="5">Uncharacterized protein</fullName>
    </submittedName>
</protein>
<keyword evidence="4" id="KW-0812">Transmembrane</keyword>
<name>A0ABQ9UQG5_SAGOE</name>
<proteinExistence type="inferred from homology"/>
<evidence type="ECO:0000256" key="3">
    <source>
        <dbReference type="SAM" id="MobiDB-lite"/>
    </source>
</evidence>
<evidence type="ECO:0000256" key="1">
    <source>
        <dbReference type="ARBA" id="ARBA00007343"/>
    </source>
</evidence>
<dbReference type="Proteomes" id="UP001266305">
    <property type="component" value="Unassembled WGS sequence"/>
</dbReference>
<dbReference type="EMBL" id="JASSZA010000011">
    <property type="protein sequence ID" value="KAK2099331.1"/>
    <property type="molecule type" value="Genomic_DNA"/>
</dbReference>
<evidence type="ECO:0000313" key="5">
    <source>
        <dbReference type="EMBL" id="KAK2099331.1"/>
    </source>
</evidence>
<sequence>MRGAAAGEAEPEGDSQVTAPPTEPPGWGGSHASPLLPPQDLKTVLSLPQYPGEFLHPVVYACTAVMLLCLLASMVTYIVHRSVVKVPEGTTQSPASSDLPSPRCPPHSRGGTELGKPPRLGLSTAPPMSLTGRNNFPRKWGHVGPDTLRNSCPWVVSMACGEHEGVQPRSGWA</sequence>
<reference evidence="5 6" key="1">
    <citation type="submission" date="2023-05" db="EMBL/GenBank/DDBJ databases">
        <title>B98-5 Cell Line De Novo Hybrid Assembly: An Optical Mapping Approach.</title>
        <authorList>
            <person name="Kananen K."/>
            <person name="Auerbach J.A."/>
            <person name="Kautto E."/>
            <person name="Blachly J.S."/>
        </authorList>
    </citation>
    <scope>NUCLEOTIDE SEQUENCE [LARGE SCALE GENOMIC DNA]</scope>
    <source>
        <strain evidence="5">B95-8</strain>
        <tissue evidence="5">Cell line</tissue>
    </source>
</reference>
<feature type="compositionally biased region" description="Polar residues" evidence="3">
    <location>
        <begin position="89"/>
        <end position="99"/>
    </location>
</feature>
<feature type="region of interest" description="Disordered" evidence="3">
    <location>
        <begin position="1"/>
        <end position="35"/>
    </location>
</feature>
<dbReference type="InterPro" id="IPR051963">
    <property type="entry name" value="Adhesion_GPCR_A"/>
</dbReference>
<keyword evidence="4" id="KW-0472">Membrane</keyword>
<keyword evidence="4" id="KW-1133">Transmembrane helix</keyword>
<gene>
    <name evidence="5" type="ORF">P7K49_024782</name>
</gene>
<dbReference type="PANTHER" id="PTHR45930:SF3">
    <property type="entry name" value="ADHESION G PROTEIN-COUPLED RECEPTOR A1"/>
    <property type="match status" value="1"/>
</dbReference>
<organism evidence="5 6">
    <name type="scientific">Saguinus oedipus</name>
    <name type="common">Cotton-top tamarin</name>
    <name type="synonym">Oedipomidas oedipus</name>
    <dbReference type="NCBI Taxonomy" id="9490"/>
    <lineage>
        <taxon>Eukaryota</taxon>
        <taxon>Metazoa</taxon>
        <taxon>Chordata</taxon>
        <taxon>Craniata</taxon>
        <taxon>Vertebrata</taxon>
        <taxon>Euteleostomi</taxon>
        <taxon>Mammalia</taxon>
        <taxon>Eutheria</taxon>
        <taxon>Euarchontoglires</taxon>
        <taxon>Primates</taxon>
        <taxon>Haplorrhini</taxon>
        <taxon>Platyrrhini</taxon>
        <taxon>Cebidae</taxon>
        <taxon>Callitrichinae</taxon>
        <taxon>Saguinus</taxon>
    </lineage>
</organism>
<dbReference type="PANTHER" id="PTHR45930">
    <property type="entry name" value="G-PROTEIN COUPLED RECEPTOR 124-LIKE PROTEIN"/>
    <property type="match status" value="1"/>
</dbReference>
<evidence type="ECO:0000256" key="2">
    <source>
        <dbReference type="ARBA" id="ARBA00023170"/>
    </source>
</evidence>
<keyword evidence="6" id="KW-1185">Reference proteome</keyword>
<feature type="transmembrane region" description="Helical" evidence="4">
    <location>
        <begin position="58"/>
        <end position="79"/>
    </location>
</feature>
<comment type="similarity">
    <text evidence="1">Belongs to the G-protein coupled receptor 2 family. Adhesion G-protein coupled receptor (ADGR) subfamily.</text>
</comment>